<reference evidence="13" key="1">
    <citation type="journal article" date="2012" name="G3 (Bethesda)">
        <title>Pichia sorbitophila, an interspecies yeast hybrid reveals early steps of genome resolution following polyploidization.</title>
        <authorList>
            <person name="Leh Louis V."/>
            <person name="Despons L."/>
            <person name="Friedrich A."/>
            <person name="Martin T."/>
            <person name="Durrens P."/>
            <person name="Casaregola S."/>
            <person name="Neuveglise C."/>
            <person name="Fairhead C."/>
            <person name="Marck C."/>
            <person name="Cruz J.A."/>
            <person name="Straub M.L."/>
            <person name="Kugler V."/>
            <person name="Sacerdot C."/>
            <person name="Uzunov Z."/>
            <person name="Thierry A."/>
            <person name="Weiss S."/>
            <person name="Bleykasten C."/>
            <person name="De Montigny J."/>
            <person name="Jacques N."/>
            <person name="Jung P."/>
            <person name="Lemaire M."/>
            <person name="Mallet S."/>
            <person name="Morel G."/>
            <person name="Richard G.F."/>
            <person name="Sarkar A."/>
            <person name="Savel G."/>
            <person name="Schacherer J."/>
            <person name="Seret M.L."/>
            <person name="Talla E."/>
            <person name="Samson G."/>
            <person name="Jubin C."/>
            <person name="Poulain J."/>
            <person name="Vacherie B."/>
            <person name="Barbe V."/>
            <person name="Pelletier E."/>
            <person name="Sherman D.J."/>
            <person name="Westhof E."/>
            <person name="Weissenbach J."/>
            <person name="Baret P.V."/>
            <person name="Wincker P."/>
            <person name="Gaillardin C."/>
            <person name="Dujon B."/>
            <person name="Souciet J.L."/>
        </authorList>
    </citation>
    <scope>NUCLEOTIDE SEQUENCE [LARGE SCALE GENOMIC DNA]</scope>
    <source>
        <strain evidence="13">CBS 270.75 / DBVPG 7215 / KCTC 17166 / NRRL Y-17582</strain>
    </source>
</reference>
<keyword evidence="5" id="KW-0677">Repeat</keyword>
<dbReference type="PROSITE" id="PS50920">
    <property type="entry name" value="SOLCAR"/>
    <property type="match status" value="3"/>
</dbReference>
<evidence type="ECO:0000313" key="13">
    <source>
        <dbReference type="Proteomes" id="UP000006790"/>
    </source>
</evidence>
<proteinExistence type="inferred from homology"/>
<organism evidence="12 13">
    <name type="scientific">Eremothecium cymbalariae (strain CBS 270.75 / DBVPG 7215 / KCTC 17166 / NRRL Y-17582)</name>
    <name type="common">Yeast</name>
    <dbReference type="NCBI Taxonomy" id="931890"/>
    <lineage>
        <taxon>Eukaryota</taxon>
        <taxon>Fungi</taxon>
        <taxon>Dikarya</taxon>
        <taxon>Ascomycota</taxon>
        <taxon>Saccharomycotina</taxon>
        <taxon>Saccharomycetes</taxon>
        <taxon>Saccharomycetales</taxon>
        <taxon>Saccharomycetaceae</taxon>
        <taxon>Eremothecium</taxon>
    </lineage>
</organism>
<dbReference type="GO" id="GO:0005743">
    <property type="term" value="C:mitochondrial inner membrane"/>
    <property type="evidence" value="ECO:0007669"/>
    <property type="project" value="UniProtKB-SubCell"/>
</dbReference>
<keyword evidence="6" id="KW-0999">Mitochondrion inner membrane</keyword>
<dbReference type="Proteomes" id="UP000006790">
    <property type="component" value="Chromosome 4"/>
</dbReference>
<dbReference type="GO" id="GO:0006526">
    <property type="term" value="P:L-arginine biosynthetic process"/>
    <property type="evidence" value="ECO:0007669"/>
    <property type="project" value="EnsemblFungi"/>
</dbReference>
<dbReference type="FunCoup" id="G8JSD2">
    <property type="interactions" value="90"/>
</dbReference>
<evidence type="ECO:0000256" key="9">
    <source>
        <dbReference type="ARBA" id="ARBA00023136"/>
    </source>
</evidence>
<evidence type="ECO:0000256" key="8">
    <source>
        <dbReference type="ARBA" id="ARBA00023128"/>
    </source>
</evidence>
<dbReference type="KEGG" id="erc:Ecym_4629"/>
<evidence type="ECO:0000256" key="3">
    <source>
        <dbReference type="ARBA" id="ARBA00022448"/>
    </source>
</evidence>
<evidence type="ECO:0000256" key="2">
    <source>
        <dbReference type="ARBA" id="ARBA00006375"/>
    </source>
</evidence>
<gene>
    <name evidence="12" type="ordered locus">Ecym_4629</name>
</gene>
<evidence type="ECO:0000313" key="12">
    <source>
        <dbReference type="EMBL" id="AET39654.1"/>
    </source>
</evidence>
<feature type="repeat" description="Solcar" evidence="10">
    <location>
        <begin position="7"/>
        <end position="93"/>
    </location>
</feature>
<keyword evidence="9 10" id="KW-0472">Membrane</keyword>
<feature type="repeat" description="Solcar" evidence="10">
    <location>
        <begin position="204"/>
        <end position="282"/>
    </location>
</feature>
<keyword evidence="4 10" id="KW-0812">Transmembrane</keyword>
<dbReference type="PRINTS" id="PR00926">
    <property type="entry name" value="MITOCARRIER"/>
</dbReference>
<evidence type="ECO:0000256" key="11">
    <source>
        <dbReference type="RuleBase" id="RU000488"/>
    </source>
</evidence>
<comment type="subcellular location">
    <subcellularLocation>
        <location evidence="1">Mitochondrion inner membrane</location>
        <topology evidence="1">Multi-pass membrane protein</topology>
    </subcellularLocation>
</comment>
<name>G8JSD2_ERECY</name>
<protein>
    <recommendedName>
        <fullName evidence="14">Mitochondrial ornithine carrier protein</fullName>
    </recommendedName>
</protein>
<dbReference type="AlphaFoldDB" id="G8JSD2"/>
<dbReference type="HOGENOM" id="CLU_015166_16_3_1"/>
<evidence type="ECO:0000256" key="6">
    <source>
        <dbReference type="ARBA" id="ARBA00022792"/>
    </source>
</evidence>
<evidence type="ECO:0000256" key="1">
    <source>
        <dbReference type="ARBA" id="ARBA00004448"/>
    </source>
</evidence>
<keyword evidence="13" id="KW-1185">Reference proteome</keyword>
<dbReference type="Gene3D" id="1.50.40.10">
    <property type="entry name" value="Mitochondrial carrier domain"/>
    <property type="match status" value="1"/>
</dbReference>
<keyword evidence="3 11" id="KW-0813">Transport</keyword>
<keyword evidence="8" id="KW-0496">Mitochondrion</keyword>
<dbReference type="OMA" id="PIDCFRQ"/>
<evidence type="ECO:0000256" key="4">
    <source>
        <dbReference type="ARBA" id="ARBA00022692"/>
    </source>
</evidence>
<evidence type="ECO:0000256" key="7">
    <source>
        <dbReference type="ARBA" id="ARBA00022989"/>
    </source>
</evidence>
<feature type="repeat" description="Solcar" evidence="10">
    <location>
        <begin position="102"/>
        <end position="191"/>
    </location>
</feature>
<dbReference type="InterPro" id="IPR018108">
    <property type="entry name" value="MCP_transmembrane"/>
</dbReference>
<dbReference type="Pfam" id="PF00153">
    <property type="entry name" value="Mito_carr"/>
    <property type="match status" value="3"/>
</dbReference>
<evidence type="ECO:0000256" key="5">
    <source>
        <dbReference type="ARBA" id="ARBA00022737"/>
    </source>
</evidence>
<dbReference type="OrthoDB" id="2139348at2759"/>
<dbReference type="InParanoid" id="G8JSD2"/>
<dbReference type="SUPFAM" id="SSF103506">
    <property type="entry name" value="Mitochondrial carrier"/>
    <property type="match status" value="1"/>
</dbReference>
<accession>G8JSD2</accession>
<dbReference type="InterPro" id="IPR002067">
    <property type="entry name" value="MCP"/>
</dbReference>
<evidence type="ECO:0008006" key="14">
    <source>
        <dbReference type="Google" id="ProtNLM"/>
    </source>
</evidence>
<keyword evidence="7" id="KW-1133">Transmembrane helix</keyword>
<dbReference type="GeneID" id="11471639"/>
<dbReference type="GO" id="GO:1990575">
    <property type="term" value="P:mitochondrial L-ornithine transmembrane transport"/>
    <property type="evidence" value="ECO:0007669"/>
    <property type="project" value="EnsemblFungi"/>
</dbReference>
<dbReference type="EMBL" id="CP002500">
    <property type="protein sequence ID" value="AET39654.1"/>
    <property type="molecule type" value="Genomic_DNA"/>
</dbReference>
<evidence type="ECO:0000256" key="10">
    <source>
        <dbReference type="PROSITE-ProRule" id="PRU00282"/>
    </source>
</evidence>
<comment type="similarity">
    <text evidence="2 11">Belongs to the mitochondrial carrier (TC 2.A.29) family.</text>
</comment>
<dbReference type="GO" id="GO:0000064">
    <property type="term" value="F:L-ornithine transmembrane transporter activity"/>
    <property type="evidence" value="ECO:0007669"/>
    <property type="project" value="EnsemblFungi"/>
</dbReference>
<dbReference type="InterPro" id="IPR023395">
    <property type="entry name" value="MCP_dom_sf"/>
</dbReference>
<dbReference type="PANTHER" id="PTHR45624">
    <property type="entry name" value="MITOCHONDRIAL BASIC AMINO ACIDS TRANSPORTER-RELATED"/>
    <property type="match status" value="1"/>
</dbReference>
<dbReference type="InterPro" id="IPR050567">
    <property type="entry name" value="Mitochondrial_Carrier"/>
</dbReference>
<dbReference type="PANTHER" id="PTHR45624:SF31">
    <property type="entry name" value="MITOCHONDRIAL ORNITHINE TRANSPORTER 1"/>
    <property type="match status" value="1"/>
</dbReference>
<dbReference type="RefSeq" id="XP_003646471.1">
    <property type="nucleotide sequence ID" value="XM_003646423.1"/>
</dbReference>
<sequence>MDPERSPNAYHDILSGGIAGAVGKVVEYPFDTVKVRLQTQPVHVFPSALSCIRYTYKNEGVWRGFYQGLGSPLVGAFLENAVLFVSFNKAIQAIDTTNIEYGSTTKVALAGAFAGAWASFVLTPVELVKCKLQVSNLRKDSKSYDAIWSTIKSVIRQNGLQGMWRGQSSTFIRETVGGAVWFTTYETLKNWFASTREDGRVPTQGLLVSGASAGVSFNACVFPVDTIKSVMQTEHIGLSPAVLLVLKKYGAKGFYRGIGITLIRAMPANAVVFYTYEHLSSSR</sequence>
<dbReference type="eggNOG" id="KOG0758">
    <property type="taxonomic scope" value="Eukaryota"/>
</dbReference>